<evidence type="ECO:0000313" key="2">
    <source>
        <dbReference type="Proteomes" id="UP000183994"/>
    </source>
</evidence>
<evidence type="ECO:0000313" key="1">
    <source>
        <dbReference type="EMBL" id="SHK54684.1"/>
    </source>
</evidence>
<dbReference type="EMBL" id="FQZU01000027">
    <property type="protein sequence ID" value="SHK54684.1"/>
    <property type="molecule type" value="Genomic_DNA"/>
</dbReference>
<accession>A0A1M6TCT3</accession>
<dbReference type="AlphaFoldDB" id="A0A1M6TCT3"/>
<dbReference type="RefSeq" id="WP_015947288.1">
    <property type="nucleotide sequence ID" value="NZ_FQZU01000027.1"/>
</dbReference>
<dbReference type="STRING" id="1121393.SAMN02745216_03636"/>
<gene>
    <name evidence="1" type="ORF">SAMN02745216_03636</name>
</gene>
<proteinExistence type="predicted"/>
<reference evidence="2" key="1">
    <citation type="submission" date="2016-11" db="EMBL/GenBank/DDBJ databases">
        <authorList>
            <person name="Varghese N."/>
            <person name="Submissions S."/>
        </authorList>
    </citation>
    <scope>NUCLEOTIDE SEQUENCE [LARGE SCALE GENOMIC DNA]</scope>
    <source>
        <strain evidence="2">DSM 16219</strain>
    </source>
</reference>
<name>A0A1M6TCT3_9BACT</name>
<protein>
    <submittedName>
        <fullName evidence="1">Uncharacterized protein</fullName>
    </submittedName>
</protein>
<dbReference type="Proteomes" id="UP000183994">
    <property type="component" value="Unassembled WGS sequence"/>
</dbReference>
<sequence length="70" mass="7844">MSLKQGQKVEIFQCSKDESWEQYMDGFVGLHGIITDPDASINDPDDLVEVSVVGKGTFRLPQDCLRVLED</sequence>
<keyword evidence="2" id="KW-1185">Reference proteome</keyword>
<organism evidence="1 2">
    <name type="scientific">Desulfatibacillum alkenivorans DSM 16219</name>
    <dbReference type="NCBI Taxonomy" id="1121393"/>
    <lineage>
        <taxon>Bacteria</taxon>
        <taxon>Pseudomonadati</taxon>
        <taxon>Thermodesulfobacteriota</taxon>
        <taxon>Desulfobacteria</taxon>
        <taxon>Desulfobacterales</taxon>
        <taxon>Desulfatibacillaceae</taxon>
        <taxon>Desulfatibacillum</taxon>
    </lineage>
</organism>
<dbReference type="OrthoDB" id="5421527at2"/>